<dbReference type="EMBL" id="ML995477">
    <property type="protein sequence ID" value="KAF2145460.1"/>
    <property type="molecule type" value="Genomic_DNA"/>
</dbReference>
<evidence type="ECO:0000256" key="10">
    <source>
        <dbReference type="ARBA" id="ARBA00023146"/>
    </source>
</evidence>
<dbReference type="AlphaFoldDB" id="A0A6A6BMW2"/>
<dbReference type="NCBIfam" id="TIGR00409">
    <property type="entry name" value="proS_fam_II"/>
    <property type="match status" value="1"/>
</dbReference>
<dbReference type="GeneID" id="54301382"/>
<evidence type="ECO:0000256" key="11">
    <source>
        <dbReference type="ARBA" id="ARBA00029731"/>
    </source>
</evidence>
<dbReference type="RefSeq" id="XP_033401172.1">
    <property type="nucleotide sequence ID" value="XM_033543885.1"/>
</dbReference>
<evidence type="ECO:0000256" key="9">
    <source>
        <dbReference type="ARBA" id="ARBA00022917"/>
    </source>
</evidence>
<evidence type="ECO:0000256" key="13">
    <source>
        <dbReference type="SAM" id="MobiDB-lite"/>
    </source>
</evidence>
<keyword evidence="5" id="KW-0963">Cytoplasm</keyword>
<evidence type="ECO:0000256" key="8">
    <source>
        <dbReference type="ARBA" id="ARBA00022840"/>
    </source>
</evidence>
<feature type="region of interest" description="Disordered" evidence="13">
    <location>
        <begin position="395"/>
        <end position="415"/>
    </location>
</feature>
<dbReference type="FunFam" id="3.30.930.10:FF:000066">
    <property type="entry name" value="Proline--tRNA ligase"/>
    <property type="match status" value="1"/>
</dbReference>
<dbReference type="PANTHER" id="PTHR42753:SF2">
    <property type="entry name" value="PROLINE--TRNA LIGASE"/>
    <property type="match status" value="1"/>
</dbReference>
<dbReference type="PANTHER" id="PTHR42753">
    <property type="entry name" value="MITOCHONDRIAL RIBOSOME PROTEIN L39/PROLYL-TRNA LIGASE FAMILY MEMBER"/>
    <property type="match status" value="1"/>
</dbReference>
<evidence type="ECO:0000256" key="7">
    <source>
        <dbReference type="ARBA" id="ARBA00022741"/>
    </source>
</evidence>
<dbReference type="EC" id="6.1.1.15" evidence="4"/>
<evidence type="ECO:0000256" key="1">
    <source>
        <dbReference type="ARBA" id="ARBA00004496"/>
    </source>
</evidence>
<evidence type="ECO:0000313" key="15">
    <source>
        <dbReference type="EMBL" id="KAF2145460.1"/>
    </source>
</evidence>
<keyword evidence="9" id="KW-0648">Protein biosynthesis</keyword>
<dbReference type="SUPFAM" id="SSF55681">
    <property type="entry name" value="Class II aaRS and biotin synthetases"/>
    <property type="match status" value="1"/>
</dbReference>
<proteinExistence type="inferred from homology"/>
<comment type="subunit">
    <text evidence="3">Homodimer.</text>
</comment>
<dbReference type="Pfam" id="PF00587">
    <property type="entry name" value="tRNA-synt_2b"/>
    <property type="match status" value="1"/>
</dbReference>
<feature type="compositionally biased region" description="Polar residues" evidence="13">
    <location>
        <begin position="405"/>
        <end position="415"/>
    </location>
</feature>
<dbReference type="Proteomes" id="UP000799438">
    <property type="component" value="Unassembled WGS sequence"/>
</dbReference>
<dbReference type="GO" id="GO:0006433">
    <property type="term" value="P:prolyl-tRNA aminoacylation"/>
    <property type="evidence" value="ECO:0007669"/>
    <property type="project" value="InterPro"/>
</dbReference>
<dbReference type="InterPro" id="IPR002314">
    <property type="entry name" value="aa-tRNA-synt_IIb"/>
</dbReference>
<keyword evidence="8" id="KW-0067">ATP-binding</keyword>
<dbReference type="GO" id="GO:0004827">
    <property type="term" value="F:proline-tRNA ligase activity"/>
    <property type="evidence" value="ECO:0007669"/>
    <property type="project" value="UniProtKB-EC"/>
</dbReference>
<dbReference type="InterPro" id="IPR004500">
    <property type="entry name" value="Pro-tRNA-synth_IIa_bac-type"/>
</dbReference>
<dbReference type="Gene3D" id="3.30.930.10">
    <property type="entry name" value="Bira Bifunctional Protein, Domain 2"/>
    <property type="match status" value="2"/>
</dbReference>
<dbReference type="GO" id="GO:0005739">
    <property type="term" value="C:mitochondrion"/>
    <property type="evidence" value="ECO:0007669"/>
    <property type="project" value="TreeGrafter"/>
</dbReference>
<reference evidence="15" key="1">
    <citation type="journal article" date="2020" name="Stud. Mycol.">
        <title>101 Dothideomycetes genomes: a test case for predicting lifestyles and emergence of pathogens.</title>
        <authorList>
            <person name="Haridas S."/>
            <person name="Albert R."/>
            <person name="Binder M."/>
            <person name="Bloem J."/>
            <person name="Labutti K."/>
            <person name="Salamov A."/>
            <person name="Andreopoulos B."/>
            <person name="Baker S."/>
            <person name="Barry K."/>
            <person name="Bills G."/>
            <person name="Bluhm B."/>
            <person name="Cannon C."/>
            <person name="Castanera R."/>
            <person name="Culley D."/>
            <person name="Daum C."/>
            <person name="Ezra D."/>
            <person name="Gonzalez J."/>
            <person name="Henrissat B."/>
            <person name="Kuo A."/>
            <person name="Liang C."/>
            <person name="Lipzen A."/>
            <person name="Lutzoni F."/>
            <person name="Magnuson J."/>
            <person name="Mondo S."/>
            <person name="Nolan M."/>
            <person name="Ohm R."/>
            <person name="Pangilinan J."/>
            <person name="Park H.-J."/>
            <person name="Ramirez L."/>
            <person name="Alfaro M."/>
            <person name="Sun H."/>
            <person name="Tritt A."/>
            <person name="Yoshinaga Y."/>
            <person name="Zwiers L.-H."/>
            <person name="Turgeon B."/>
            <person name="Goodwin S."/>
            <person name="Spatafora J."/>
            <person name="Crous P."/>
            <person name="Grigoriev I."/>
        </authorList>
    </citation>
    <scope>NUCLEOTIDE SEQUENCE</scope>
    <source>
        <strain evidence="15">CBS 121167</strain>
    </source>
</reference>
<organism evidence="15 16">
    <name type="scientific">Aplosporella prunicola CBS 121167</name>
    <dbReference type="NCBI Taxonomy" id="1176127"/>
    <lineage>
        <taxon>Eukaryota</taxon>
        <taxon>Fungi</taxon>
        <taxon>Dikarya</taxon>
        <taxon>Ascomycota</taxon>
        <taxon>Pezizomycotina</taxon>
        <taxon>Dothideomycetes</taxon>
        <taxon>Dothideomycetes incertae sedis</taxon>
        <taxon>Botryosphaeriales</taxon>
        <taxon>Aplosporellaceae</taxon>
        <taxon>Aplosporella</taxon>
    </lineage>
</organism>
<feature type="domain" description="Aminoacyl-transfer RNA synthetases class-II family profile" evidence="14">
    <location>
        <begin position="95"/>
        <end position="499"/>
    </location>
</feature>
<dbReference type="InterPro" id="IPR006195">
    <property type="entry name" value="aa-tRNA-synth_II"/>
</dbReference>
<dbReference type="InterPro" id="IPR036621">
    <property type="entry name" value="Anticodon-bd_dom_sf"/>
</dbReference>
<evidence type="ECO:0000256" key="5">
    <source>
        <dbReference type="ARBA" id="ARBA00022490"/>
    </source>
</evidence>
<sequence>MLRRPLSRFPSLCPPPALSKRFQSNSAKSEISGLTQAEILNVLKSDGRQRLTRFWTPTGGITEKDDESNESHSFLIRSGFLRQAYSGVFHFLPLGLRVQDKLERIIDKHMRSLGASKVSLSSISSEELWSKTGRLENKELLRIQDRRESGFLLGPTHEEEITQLVANTVKSYKELPLRLYQISRKYRDELRPRQGLLRAKEFLMKDMYTFDHNEANARATYDYVRQAYANILAELKMPYLVAKADSGAIGGDLSHEYHFISDKGEDTVFACDSCDYVANEEVAVAKPATWDRPGPVHHWKGVSKDRKTLYVVAFMTDPASLLQRATPANPAELLNLHAVKAVCPDLDTAVETDAEAKWAEAKDAAGPDAAADFQVVHIADANAMSVEGVNSSNNELESINEPETSNHTQVTPPTSSLLRLHDGSACPSCAHGHLRSHRAIEVGHTFHLGTRYSAPLSATCMSPAGKPVLLAMGCHGIGVSRTIGAVAGILADERGLNWPRAIAPFEVVVVQGSGIADADAASVYDLLVNGEDGARGTVEAFEVAGEKDQSSRIDAVWDDREASIGWKLRDADMVGYNVIVTLGRGWKDGQKCEVQCRRLGLKQVVHVDRLRKFVLSLLEQF</sequence>
<dbReference type="Gene3D" id="3.40.50.800">
    <property type="entry name" value="Anticodon-binding domain"/>
    <property type="match status" value="1"/>
</dbReference>
<keyword evidence="7" id="KW-0547">Nucleotide-binding</keyword>
<accession>A0A6A6BMW2</accession>
<comment type="subcellular location">
    <subcellularLocation>
        <location evidence="1">Cytoplasm</location>
    </subcellularLocation>
</comment>
<dbReference type="InterPro" id="IPR050062">
    <property type="entry name" value="Pro-tRNA_synthetase"/>
</dbReference>
<dbReference type="GO" id="GO:0005524">
    <property type="term" value="F:ATP binding"/>
    <property type="evidence" value="ECO:0007669"/>
    <property type="project" value="UniProtKB-KW"/>
</dbReference>
<keyword evidence="16" id="KW-1185">Reference proteome</keyword>
<evidence type="ECO:0000256" key="12">
    <source>
        <dbReference type="ARBA" id="ARBA00047671"/>
    </source>
</evidence>
<evidence type="ECO:0000259" key="14">
    <source>
        <dbReference type="PROSITE" id="PS50862"/>
    </source>
</evidence>
<dbReference type="SUPFAM" id="SSF52954">
    <property type="entry name" value="Class II aaRS ABD-related"/>
    <property type="match status" value="1"/>
</dbReference>
<gene>
    <name evidence="15" type="ORF">K452DRAFT_315701</name>
</gene>
<comment type="similarity">
    <text evidence="2">Belongs to the class-II aminoacyl-tRNA synthetase family.</text>
</comment>
<keyword evidence="10" id="KW-0030">Aminoacyl-tRNA synthetase</keyword>
<dbReference type="InterPro" id="IPR045864">
    <property type="entry name" value="aa-tRNA-synth_II/BPL/LPL"/>
</dbReference>
<evidence type="ECO:0000256" key="4">
    <source>
        <dbReference type="ARBA" id="ARBA00012831"/>
    </source>
</evidence>
<evidence type="ECO:0000256" key="3">
    <source>
        <dbReference type="ARBA" id="ARBA00011738"/>
    </source>
</evidence>
<evidence type="ECO:0000313" key="16">
    <source>
        <dbReference type="Proteomes" id="UP000799438"/>
    </source>
</evidence>
<keyword evidence="6" id="KW-0436">Ligase</keyword>
<dbReference type="InterPro" id="IPR004154">
    <property type="entry name" value="Anticodon-bd"/>
</dbReference>
<comment type="catalytic activity">
    <reaction evidence="12">
        <text>tRNA(Pro) + L-proline + ATP = L-prolyl-tRNA(Pro) + AMP + diphosphate</text>
        <dbReference type="Rhea" id="RHEA:14305"/>
        <dbReference type="Rhea" id="RHEA-COMP:9700"/>
        <dbReference type="Rhea" id="RHEA-COMP:9702"/>
        <dbReference type="ChEBI" id="CHEBI:30616"/>
        <dbReference type="ChEBI" id="CHEBI:33019"/>
        <dbReference type="ChEBI" id="CHEBI:60039"/>
        <dbReference type="ChEBI" id="CHEBI:78442"/>
        <dbReference type="ChEBI" id="CHEBI:78532"/>
        <dbReference type="ChEBI" id="CHEBI:456215"/>
        <dbReference type="EC" id="6.1.1.15"/>
    </reaction>
</comment>
<dbReference type="InterPro" id="IPR002316">
    <property type="entry name" value="Pro-tRNA-ligase_IIa"/>
</dbReference>
<evidence type="ECO:0000256" key="6">
    <source>
        <dbReference type="ARBA" id="ARBA00022598"/>
    </source>
</evidence>
<dbReference type="PROSITE" id="PS50862">
    <property type="entry name" value="AA_TRNA_LIGASE_II"/>
    <property type="match status" value="1"/>
</dbReference>
<dbReference type="Pfam" id="PF03129">
    <property type="entry name" value="HGTP_anticodon"/>
    <property type="match status" value="1"/>
</dbReference>
<name>A0A6A6BMW2_9PEZI</name>
<dbReference type="PRINTS" id="PR01046">
    <property type="entry name" value="TRNASYNTHPRO"/>
</dbReference>
<dbReference type="OrthoDB" id="10267474at2759"/>
<evidence type="ECO:0000256" key="2">
    <source>
        <dbReference type="ARBA" id="ARBA00008226"/>
    </source>
</evidence>
<protein>
    <recommendedName>
        <fullName evidence="4">proline--tRNA ligase</fullName>
        <ecNumber evidence="4">6.1.1.15</ecNumber>
    </recommendedName>
    <alternativeName>
        <fullName evidence="11">Prolyl-tRNA synthetase</fullName>
    </alternativeName>
</protein>